<keyword evidence="3" id="KW-1185">Reference proteome</keyword>
<dbReference type="RefSeq" id="WP_152166419.1">
    <property type="nucleotide sequence ID" value="NZ_CP045095.1"/>
</dbReference>
<evidence type="ECO:0000256" key="1">
    <source>
        <dbReference type="SAM" id="MobiDB-lite"/>
    </source>
</evidence>
<dbReference type="EMBL" id="CP045095">
    <property type="protein sequence ID" value="QFQ94885.1"/>
    <property type="molecule type" value="Genomic_DNA"/>
</dbReference>
<dbReference type="Proteomes" id="UP000327294">
    <property type="component" value="Plasmid unnamed1"/>
</dbReference>
<name>A0A5P8JV31_9ACTN</name>
<protein>
    <submittedName>
        <fullName evidence="2">Uncharacterized protein</fullName>
    </submittedName>
</protein>
<feature type="region of interest" description="Disordered" evidence="1">
    <location>
        <begin position="77"/>
        <end position="130"/>
    </location>
</feature>
<sequence>MKPTAAVGKLIRQWRGHVVEVSPKGLTIDGRTVDPEPLTERDAVRPTDDPRTHPSLQFLDGGSLVYRGRVQAEVHPGEVTVHGPKGAEWPPEPAHQPEAQKPERHLRLVRDEPGTGPSPPQVDDDLDIEL</sequence>
<gene>
    <name evidence="2" type="ORF">F9278_00270</name>
</gene>
<evidence type="ECO:0000313" key="2">
    <source>
        <dbReference type="EMBL" id="QFQ94885.1"/>
    </source>
</evidence>
<evidence type="ECO:0000313" key="3">
    <source>
        <dbReference type="Proteomes" id="UP000327294"/>
    </source>
</evidence>
<dbReference type="KEGG" id="sphv:F9278_00270"/>
<feature type="region of interest" description="Disordered" evidence="1">
    <location>
        <begin position="28"/>
        <end position="59"/>
    </location>
</feature>
<proteinExistence type="predicted"/>
<feature type="compositionally biased region" description="Basic and acidic residues" evidence="1">
    <location>
        <begin position="98"/>
        <end position="113"/>
    </location>
</feature>
<dbReference type="AlphaFoldDB" id="A0A5P8JV31"/>
<geneLocation type="plasmid" evidence="2 3">
    <name>unnamed1</name>
</geneLocation>
<reference evidence="2 3" key="1">
    <citation type="submission" date="2019-10" db="EMBL/GenBank/DDBJ databases">
        <title>Streptomyces sp. strain GY16 isolated from leaves of Broussonetia papyrifera.</title>
        <authorList>
            <person name="Mo P."/>
        </authorList>
    </citation>
    <scope>NUCLEOTIDE SEQUENCE [LARGE SCALE GENOMIC DNA]</scope>
    <source>
        <strain evidence="2 3">GY16</strain>
        <plasmid evidence="2 3">unnamed1</plasmid>
    </source>
</reference>
<feature type="compositionally biased region" description="Basic and acidic residues" evidence="1">
    <location>
        <begin position="31"/>
        <end position="52"/>
    </location>
</feature>
<accession>A0A5P8JV31</accession>
<keyword evidence="2" id="KW-0614">Plasmid</keyword>
<organism evidence="2 3">
    <name type="scientific">Streptomyces phaeolivaceus</name>
    <dbReference type="NCBI Taxonomy" id="2653200"/>
    <lineage>
        <taxon>Bacteria</taxon>
        <taxon>Bacillati</taxon>
        <taxon>Actinomycetota</taxon>
        <taxon>Actinomycetes</taxon>
        <taxon>Kitasatosporales</taxon>
        <taxon>Streptomycetaceae</taxon>
        <taxon>Streptomyces</taxon>
    </lineage>
</organism>